<dbReference type="SUPFAM" id="SSF54686">
    <property type="entry name" value="Ribosomal protein L16p/L10e"/>
    <property type="match status" value="1"/>
</dbReference>
<accession>A0A1Q6DXY6</accession>
<dbReference type="InterPro" id="IPR022981">
    <property type="entry name" value="Ribosomal_uL16_arc"/>
</dbReference>
<keyword evidence="2 4" id="KW-0689">Ribosomal protein</keyword>
<dbReference type="FunCoup" id="A0A1Q6DXY6">
    <property type="interactions" value="121"/>
</dbReference>
<evidence type="ECO:0000313" key="5">
    <source>
        <dbReference type="EMBL" id="OKY79225.1"/>
    </source>
</evidence>
<proteinExistence type="inferred from homology"/>
<gene>
    <name evidence="4" type="primary">rpl10e</name>
    <name evidence="5" type="ORF">BTN85_1733</name>
</gene>
<dbReference type="AlphaFoldDB" id="A0A1Q6DXY6"/>
<protein>
    <recommendedName>
        <fullName evidence="4">Large ribosomal subunit protein uL16</fullName>
    </recommendedName>
</protein>
<dbReference type="PANTHER" id="PTHR11726">
    <property type="entry name" value="60S RIBOSOMAL PROTEIN L10"/>
    <property type="match status" value="1"/>
</dbReference>
<reference evidence="5" key="1">
    <citation type="submission" date="2016-12" db="EMBL/GenBank/DDBJ databases">
        <title>Discovery of methanogenic haloarchaea.</title>
        <authorList>
            <person name="Sorokin D.Y."/>
            <person name="Makarova K.S."/>
            <person name="Abbas B."/>
            <person name="Ferrer M."/>
            <person name="Golyshin P.N."/>
        </authorList>
    </citation>
    <scope>NUCLEOTIDE SEQUENCE [LARGE SCALE GENOMIC DNA]</scope>
    <source>
        <strain evidence="5">HMET1</strain>
    </source>
</reference>
<dbReference type="CDD" id="cd01433">
    <property type="entry name" value="Ribosomal_L16_L10e"/>
    <property type="match status" value="1"/>
</dbReference>
<dbReference type="InterPro" id="IPR016180">
    <property type="entry name" value="Ribosomal_uL16_dom"/>
</dbReference>
<keyword evidence="6" id="KW-1185">Reference proteome</keyword>
<dbReference type="Gene3D" id="3.90.1170.10">
    <property type="entry name" value="Ribosomal protein L10e/L16"/>
    <property type="match status" value="1"/>
</dbReference>
<dbReference type="NCBIfam" id="TIGR00279">
    <property type="entry name" value="uL16_euk_arch"/>
    <property type="match status" value="1"/>
</dbReference>
<dbReference type="InterPro" id="IPR047873">
    <property type="entry name" value="Ribosomal_uL16"/>
</dbReference>
<evidence type="ECO:0000256" key="3">
    <source>
        <dbReference type="ARBA" id="ARBA00023274"/>
    </source>
</evidence>
<dbReference type="GO" id="GO:0006412">
    <property type="term" value="P:translation"/>
    <property type="evidence" value="ECO:0007669"/>
    <property type="project" value="UniProtKB-UniRule"/>
</dbReference>
<dbReference type="InterPro" id="IPR036920">
    <property type="entry name" value="Ribosomal_uL16_sf"/>
</dbReference>
<dbReference type="Proteomes" id="UP000185744">
    <property type="component" value="Unassembled WGS sequence"/>
</dbReference>
<dbReference type="HAMAP" id="MF_00448">
    <property type="entry name" value="Ribosomal_uL16_arch"/>
    <property type="match status" value="1"/>
</dbReference>
<comment type="caution">
    <text evidence="5">The sequence shown here is derived from an EMBL/GenBank/DDBJ whole genome shotgun (WGS) entry which is preliminary data.</text>
</comment>
<dbReference type="STRING" id="1903181.BTN85_1733"/>
<dbReference type="InParanoid" id="A0A1Q6DXY6"/>
<evidence type="ECO:0000256" key="2">
    <source>
        <dbReference type="ARBA" id="ARBA00022980"/>
    </source>
</evidence>
<keyword evidence="3 4" id="KW-0687">Ribonucleoprotein</keyword>
<dbReference type="GO" id="GO:0005840">
    <property type="term" value="C:ribosome"/>
    <property type="evidence" value="ECO:0007669"/>
    <property type="project" value="UniProtKB-KW"/>
</dbReference>
<dbReference type="GO" id="GO:1990904">
    <property type="term" value="C:ribonucleoprotein complex"/>
    <property type="evidence" value="ECO:0007669"/>
    <property type="project" value="UniProtKB-KW"/>
</dbReference>
<comment type="similarity">
    <text evidence="1 4">Belongs to the universal ribosomal protein uL16 family.</text>
</comment>
<dbReference type="GO" id="GO:0003735">
    <property type="term" value="F:structural constituent of ribosome"/>
    <property type="evidence" value="ECO:0007669"/>
    <property type="project" value="InterPro"/>
</dbReference>
<organism evidence="5 6">
    <name type="scientific">Methanohalarchaeum thermophilum</name>
    <dbReference type="NCBI Taxonomy" id="1903181"/>
    <lineage>
        <taxon>Archaea</taxon>
        <taxon>Methanobacteriati</taxon>
        <taxon>Methanobacteriota</taxon>
        <taxon>Methanonatronarchaeia</taxon>
        <taxon>Methanonatronarchaeales</taxon>
        <taxon>Methanonatronarchaeaceae</taxon>
        <taxon>Candidatus Methanohalarchaeum</taxon>
    </lineage>
</organism>
<evidence type="ECO:0000256" key="1">
    <source>
        <dbReference type="ARBA" id="ARBA00008931"/>
    </source>
</evidence>
<dbReference type="NCBIfam" id="NF003239">
    <property type="entry name" value="PRK04199.1-4"/>
    <property type="match status" value="1"/>
</dbReference>
<name>A0A1Q6DXY6_METT1</name>
<dbReference type="InterPro" id="IPR001197">
    <property type="entry name" value="Ribosomal_uL16_euk_arch"/>
</dbReference>
<evidence type="ECO:0000313" key="6">
    <source>
        <dbReference type="Proteomes" id="UP000185744"/>
    </source>
</evidence>
<evidence type="ECO:0000256" key="4">
    <source>
        <dbReference type="HAMAP-Rule" id="MF_00448"/>
    </source>
</evidence>
<dbReference type="EMBL" id="MSDW01000001">
    <property type="protein sequence ID" value="OKY79225.1"/>
    <property type="molecule type" value="Genomic_DNA"/>
</dbReference>
<dbReference type="PIRSF" id="PIRSF005590">
    <property type="entry name" value="Ribosomal_L10"/>
    <property type="match status" value="1"/>
</dbReference>
<sequence length="174" mass="19643">MGEKLGKMYRKPKSQAYTRKEYMQGVPGNKIVAFDMGNKEEKDDFEMHVSLISEETCQITHNSLESARIAANSYLNNNLGIAKYYLKLRVYPHHVLRENKMATGAGADRVQDGMRLAFGNPIGTAARVNQGQKIFSVRTDKENYNHAKKALKRAVMKLPTPGRVKLDKGQKHFG</sequence>
<dbReference type="Pfam" id="PF00252">
    <property type="entry name" value="Ribosomal_L16"/>
    <property type="match status" value="1"/>
</dbReference>